<keyword evidence="3" id="KW-1185">Reference proteome</keyword>
<dbReference type="Proteomes" id="UP000276888">
    <property type="component" value="Chromosome"/>
</dbReference>
<proteinExistence type="predicted"/>
<reference evidence="2 3" key="1">
    <citation type="submission" date="2018-08" db="EMBL/GenBank/DDBJ databases">
        <title>Microbacterium lemovicicum sp. nov., a bacterium isolated from a natural uranium-rich soil.</title>
        <authorList>
            <person name="ORTET P."/>
        </authorList>
    </citation>
    <scope>NUCLEOTIDE SEQUENCE [LARGE SCALE GENOMIC DNA]</scope>
    <source>
        <strain evidence="2 3">Viu22</strain>
    </source>
</reference>
<dbReference type="EMBL" id="CP031423">
    <property type="protein sequence ID" value="AZS36270.1"/>
    <property type="molecule type" value="Genomic_DNA"/>
</dbReference>
<sequence>MGFWVVAALGIPAAAVAWAWYGLAQFEAQTEQGKAVSAGTTMAGFAEMVGGVPLVLAHLLGLIGLIVLGYKGYGNSGIVFSVTAVLIASGVGIGVAQLLWAGELFQLGITNNTYVP</sequence>
<feature type="transmembrane region" description="Helical" evidence="1">
    <location>
        <begin position="48"/>
        <end position="70"/>
    </location>
</feature>
<feature type="transmembrane region" description="Helical" evidence="1">
    <location>
        <begin position="77"/>
        <end position="100"/>
    </location>
</feature>
<evidence type="ECO:0000313" key="3">
    <source>
        <dbReference type="Proteomes" id="UP000276888"/>
    </source>
</evidence>
<keyword evidence="1" id="KW-1133">Transmembrane helix</keyword>
<organism evidence="2 3">
    <name type="scientific">Microbacterium lemovicicum</name>
    <dbReference type="NCBI Taxonomy" id="1072463"/>
    <lineage>
        <taxon>Bacteria</taxon>
        <taxon>Bacillati</taxon>
        <taxon>Actinomycetota</taxon>
        <taxon>Actinomycetes</taxon>
        <taxon>Micrococcales</taxon>
        <taxon>Microbacteriaceae</taxon>
        <taxon>Microbacterium</taxon>
    </lineage>
</organism>
<accession>A0A3S9W863</accession>
<keyword evidence="1" id="KW-0472">Membrane</keyword>
<gene>
    <name evidence="2" type="ORF">CVS47_00871</name>
</gene>
<dbReference type="AlphaFoldDB" id="A0A3S9W863"/>
<name>A0A3S9W863_9MICO</name>
<protein>
    <submittedName>
        <fullName evidence="2">Uncharacterized protein</fullName>
    </submittedName>
</protein>
<keyword evidence="1" id="KW-0812">Transmembrane</keyword>
<evidence type="ECO:0000313" key="2">
    <source>
        <dbReference type="EMBL" id="AZS36270.1"/>
    </source>
</evidence>
<dbReference type="KEGG" id="mlv:CVS47_00871"/>
<evidence type="ECO:0000256" key="1">
    <source>
        <dbReference type="SAM" id="Phobius"/>
    </source>
</evidence>